<accession>A0A8T1C6M8</accession>
<feature type="compositionally biased region" description="Basic and acidic residues" evidence="1">
    <location>
        <begin position="101"/>
        <end position="126"/>
    </location>
</feature>
<evidence type="ECO:0000313" key="2">
    <source>
        <dbReference type="EMBL" id="KAG2915431.1"/>
    </source>
</evidence>
<comment type="caution">
    <text evidence="2">The sequence shown here is derived from an EMBL/GenBank/DDBJ whole genome shotgun (WGS) entry which is preliminary data.</text>
</comment>
<dbReference type="VEuPathDB" id="FungiDB:PC110_g17738"/>
<dbReference type="EMBL" id="RCMK01000704">
    <property type="protein sequence ID" value="KAG2915431.1"/>
    <property type="molecule type" value="Genomic_DNA"/>
</dbReference>
<sequence length="426" mass="48234">MEAAEDCYRKGILACESCCHDVSLVLNSIAAVHLMLFRDATDTPGISSAWTRRVRCLESLGITQPECIHDLKAIHSSIVSTVSSGIGANKQTLEFKRGAEAEIQRRSQQRENQRGHENVEASERKPTKSASKKKCDRRKKRNHKREDEGRSSDVPRVGSLTMWNVPAGAPPLEENIMFNTVDFSRFWTIMWSKKTKKNSTEKLSVVDLSIIHIMQNLDYLRGLMMKNKLTIEVHYGVVKAVRGDGTNDLENLQLLVRIALMRPYTISWSNVLDYFLPEDFHDVARRCSIFGDCIHYGYSMNWPAQVFGASIIDYDFEDCNPFINGYLLANAYKQKWIDHFMSKGELSAKAAQQLGTLCTSTNCGLQMGDMGLAMPSPLYRLSKTLYMSWCYDPDLRLQADNNPFEVGAGTDIDMLAHVMQQMRTGM</sequence>
<organism evidence="2 3">
    <name type="scientific">Phytophthora cactorum</name>
    <dbReference type="NCBI Taxonomy" id="29920"/>
    <lineage>
        <taxon>Eukaryota</taxon>
        <taxon>Sar</taxon>
        <taxon>Stramenopiles</taxon>
        <taxon>Oomycota</taxon>
        <taxon>Peronosporomycetes</taxon>
        <taxon>Peronosporales</taxon>
        <taxon>Peronosporaceae</taxon>
        <taxon>Phytophthora</taxon>
    </lineage>
</organism>
<feature type="compositionally biased region" description="Basic and acidic residues" evidence="1">
    <location>
        <begin position="144"/>
        <end position="153"/>
    </location>
</feature>
<evidence type="ECO:0000313" key="3">
    <source>
        <dbReference type="Proteomes" id="UP000736787"/>
    </source>
</evidence>
<gene>
    <name evidence="2" type="ORF">PC117_g18016</name>
</gene>
<dbReference type="Proteomes" id="UP000736787">
    <property type="component" value="Unassembled WGS sequence"/>
</dbReference>
<dbReference type="AlphaFoldDB" id="A0A8T1C6M8"/>
<evidence type="ECO:0000256" key="1">
    <source>
        <dbReference type="SAM" id="MobiDB-lite"/>
    </source>
</evidence>
<proteinExistence type="predicted"/>
<protein>
    <submittedName>
        <fullName evidence="2">Uncharacterized protein</fullName>
    </submittedName>
</protein>
<feature type="region of interest" description="Disordered" evidence="1">
    <location>
        <begin position="101"/>
        <end position="157"/>
    </location>
</feature>
<name>A0A8T1C6M8_9STRA</name>
<reference evidence="2" key="1">
    <citation type="submission" date="2018-10" db="EMBL/GenBank/DDBJ databases">
        <title>Effector identification in a new, highly contiguous assembly of the strawberry crown rot pathogen Phytophthora cactorum.</title>
        <authorList>
            <person name="Armitage A.D."/>
            <person name="Nellist C.F."/>
            <person name="Bates H."/>
            <person name="Vickerstaff R.J."/>
            <person name="Harrison R.J."/>
        </authorList>
    </citation>
    <scope>NUCLEOTIDE SEQUENCE</scope>
    <source>
        <strain evidence="2">4040</strain>
    </source>
</reference>
<feature type="compositionally biased region" description="Basic residues" evidence="1">
    <location>
        <begin position="130"/>
        <end position="143"/>
    </location>
</feature>